<feature type="coiled-coil region" evidence="1">
    <location>
        <begin position="129"/>
        <end position="170"/>
    </location>
</feature>
<keyword evidence="1" id="KW-0175">Coiled coil</keyword>
<evidence type="ECO:0000313" key="2">
    <source>
        <dbReference type="EMBL" id="BAW26851.1"/>
    </source>
</evidence>
<dbReference type="EMBL" id="AP015030">
    <property type="protein sequence ID" value="BAW26851.1"/>
    <property type="molecule type" value="Genomic_DNA"/>
</dbReference>
<proteinExistence type="predicted"/>
<sequence length="180" mass="19974">MGWKALKDAYGINHIVCVTNKGICIGSGYVHDLVVIDPVSGSVRENEAFGRFLPQYYPALGAASPAEILGHVQAEDTFEASIPVYTYEGAEIIEKRCETLGWPNATHDGELMYENKFSADRDVVIGWAKRSAELEAKHLDEAILRVQEQLVDLQNRLTKARTHSERLAAEHPSIPAASYY</sequence>
<reference evidence="2 3" key="1">
    <citation type="submission" date="2015-11" db="EMBL/GenBank/DDBJ databases">
        <title>Complete genome sequencing of a biphenyl-degrading bacterium, Pseudomonas putida KF715 (=NBRC110667).</title>
        <authorList>
            <person name="Suenaga H."/>
            <person name="Fujihara N."/>
            <person name="Watanabe T."/>
            <person name="Hirose J."/>
            <person name="Kimura N."/>
            <person name="Yamazoe A."/>
            <person name="Hosoyama A."/>
            <person name="Shimodaira J."/>
            <person name="Furukawa K."/>
        </authorList>
    </citation>
    <scope>NUCLEOTIDE SEQUENCE [LARGE SCALE GENOMIC DNA]</scope>
    <source>
        <strain evidence="2 3">KF715</strain>
        <plasmid evidence="3">Plasmid pkf715a dna</plasmid>
    </source>
</reference>
<dbReference type="Proteomes" id="UP000218731">
    <property type="component" value="Plasmid pKF715A"/>
</dbReference>
<evidence type="ECO:0000313" key="3">
    <source>
        <dbReference type="Proteomes" id="UP000218731"/>
    </source>
</evidence>
<evidence type="ECO:0000256" key="1">
    <source>
        <dbReference type="SAM" id="Coils"/>
    </source>
</evidence>
<keyword evidence="2" id="KW-0614">Plasmid</keyword>
<name>A0A1L7NN05_PSEPU</name>
<dbReference type="RefSeq" id="WP_096427088.1">
    <property type="nucleotide sequence ID" value="NZ_AP015030.1"/>
</dbReference>
<gene>
    <name evidence="2" type="ORF">KF715C_pA3460</name>
</gene>
<dbReference type="AlphaFoldDB" id="A0A1L7NN05"/>
<accession>A0A1L7NN05</accession>
<protein>
    <submittedName>
        <fullName evidence="2">Uncharacterized protein</fullName>
    </submittedName>
</protein>
<geneLocation type="plasmid" evidence="3">
    <name>pkf715a dna</name>
</geneLocation>
<organism evidence="2 3">
    <name type="scientific">Pseudomonas putida</name>
    <name type="common">Arthrobacter siderocapsulatus</name>
    <dbReference type="NCBI Taxonomy" id="303"/>
    <lineage>
        <taxon>Bacteria</taxon>
        <taxon>Pseudomonadati</taxon>
        <taxon>Pseudomonadota</taxon>
        <taxon>Gammaproteobacteria</taxon>
        <taxon>Pseudomonadales</taxon>
        <taxon>Pseudomonadaceae</taxon>
        <taxon>Pseudomonas</taxon>
    </lineage>
</organism>